<reference evidence="3" key="2">
    <citation type="submission" date="2020-09" db="EMBL/GenBank/DDBJ databases">
        <authorList>
            <person name="Sun Q."/>
            <person name="Zhou Y."/>
        </authorList>
    </citation>
    <scope>NUCLEOTIDE SEQUENCE</scope>
    <source>
        <strain evidence="3">CGMCC 1.12506</strain>
    </source>
</reference>
<dbReference type="GO" id="GO:0016020">
    <property type="term" value="C:membrane"/>
    <property type="evidence" value="ECO:0007669"/>
    <property type="project" value="InterPro"/>
</dbReference>
<keyword evidence="1" id="KW-1133">Transmembrane helix</keyword>
<feature type="domain" description="EamA" evidence="2">
    <location>
        <begin position="2"/>
        <end position="133"/>
    </location>
</feature>
<keyword evidence="1" id="KW-0472">Membrane</keyword>
<dbReference type="InterPro" id="IPR037185">
    <property type="entry name" value="EmrE-like"/>
</dbReference>
<feature type="transmembrane region" description="Helical" evidence="1">
    <location>
        <begin position="116"/>
        <end position="133"/>
    </location>
</feature>
<evidence type="ECO:0000313" key="4">
    <source>
        <dbReference type="Proteomes" id="UP000625735"/>
    </source>
</evidence>
<sequence>MIYILCSVGLNSLLFVIFKWFSHFNINTIQALVANYLTAACLGFFISSGTFEVAELPQKTWYWGSFSIGFLFISVFYLIALASQRNGLSATSVAAKMSVVIPIAFGVIIYKESLGFIKIIGIILALAAVYFTSKKEEGQITQNKEWLLPLLVFLGTGAVDTSLKFMQNYYVPLDEIAVFSSHTFFMAFCVGCFFIGYQVVKNKKAIKIKNIMAGIALGIPNYFSLYFMIRMLNHPTWDSSTIFTIHNVAIVTLTTLLGVILFKEKLNVRNTIGILIAIIAIVLVTF</sequence>
<keyword evidence="4" id="KW-1185">Reference proteome</keyword>
<dbReference type="SUPFAM" id="SSF103481">
    <property type="entry name" value="Multidrug resistance efflux transporter EmrE"/>
    <property type="match status" value="2"/>
</dbReference>
<dbReference type="AlphaFoldDB" id="A0A917DCY9"/>
<feature type="transmembrane region" description="Helical" evidence="1">
    <location>
        <begin position="241"/>
        <end position="261"/>
    </location>
</feature>
<evidence type="ECO:0000256" key="1">
    <source>
        <dbReference type="SAM" id="Phobius"/>
    </source>
</evidence>
<dbReference type="Gene3D" id="1.10.3730.20">
    <property type="match status" value="1"/>
</dbReference>
<accession>A0A917DCY9</accession>
<feature type="transmembrane region" description="Helical" evidence="1">
    <location>
        <begin position="29"/>
        <end position="49"/>
    </location>
</feature>
<feature type="transmembrane region" description="Helical" evidence="1">
    <location>
        <begin position="145"/>
        <end position="165"/>
    </location>
</feature>
<dbReference type="InterPro" id="IPR000620">
    <property type="entry name" value="EamA_dom"/>
</dbReference>
<feature type="transmembrane region" description="Helical" evidence="1">
    <location>
        <begin position="177"/>
        <end position="199"/>
    </location>
</feature>
<dbReference type="Pfam" id="PF00892">
    <property type="entry name" value="EamA"/>
    <property type="match status" value="1"/>
</dbReference>
<protein>
    <submittedName>
        <fullName evidence="3">Membrane protein</fullName>
    </submittedName>
</protein>
<evidence type="ECO:0000259" key="2">
    <source>
        <dbReference type="Pfam" id="PF00892"/>
    </source>
</evidence>
<dbReference type="EMBL" id="BMFG01000007">
    <property type="protein sequence ID" value="GGD29947.1"/>
    <property type="molecule type" value="Genomic_DNA"/>
</dbReference>
<feature type="transmembrane region" description="Helical" evidence="1">
    <location>
        <begin position="61"/>
        <end position="81"/>
    </location>
</feature>
<feature type="transmembrane region" description="Helical" evidence="1">
    <location>
        <begin position="93"/>
        <end position="110"/>
    </location>
</feature>
<evidence type="ECO:0000313" key="3">
    <source>
        <dbReference type="EMBL" id="GGD29947.1"/>
    </source>
</evidence>
<dbReference type="Proteomes" id="UP000625735">
    <property type="component" value="Unassembled WGS sequence"/>
</dbReference>
<comment type="caution">
    <text evidence="3">The sequence shown here is derived from an EMBL/GenBank/DDBJ whole genome shotgun (WGS) entry which is preliminary data.</text>
</comment>
<gene>
    <name evidence="3" type="ORF">GCM10011343_20190</name>
</gene>
<proteinExistence type="predicted"/>
<name>A0A917DCY9_9FLAO</name>
<reference evidence="3" key="1">
    <citation type="journal article" date="2014" name="Int. J. Syst. Evol. Microbiol.">
        <title>Complete genome sequence of Corynebacterium casei LMG S-19264T (=DSM 44701T), isolated from a smear-ripened cheese.</title>
        <authorList>
            <consortium name="US DOE Joint Genome Institute (JGI-PGF)"/>
            <person name="Walter F."/>
            <person name="Albersmeier A."/>
            <person name="Kalinowski J."/>
            <person name="Ruckert C."/>
        </authorList>
    </citation>
    <scope>NUCLEOTIDE SEQUENCE</scope>
    <source>
        <strain evidence="3">CGMCC 1.12506</strain>
    </source>
</reference>
<organism evidence="3 4">
    <name type="scientific">Flavobacterium orientale</name>
    <dbReference type="NCBI Taxonomy" id="1756020"/>
    <lineage>
        <taxon>Bacteria</taxon>
        <taxon>Pseudomonadati</taxon>
        <taxon>Bacteroidota</taxon>
        <taxon>Flavobacteriia</taxon>
        <taxon>Flavobacteriales</taxon>
        <taxon>Flavobacteriaceae</taxon>
        <taxon>Flavobacterium</taxon>
    </lineage>
</organism>
<keyword evidence="1" id="KW-0812">Transmembrane</keyword>
<feature type="transmembrane region" description="Helical" evidence="1">
    <location>
        <begin position="211"/>
        <end position="229"/>
    </location>
</feature>
<dbReference type="RefSeq" id="WP_188362442.1">
    <property type="nucleotide sequence ID" value="NZ_BMFG01000007.1"/>
</dbReference>
<feature type="transmembrane region" description="Helical" evidence="1">
    <location>
        <begin position="268"/>
        <end position="285"/>
    </location>
</feature>